<dbReference type="PANTHER" id="PTHR12526:SF629">
    <property type="entry name" value="TEICHURONIC ACID BIOSYNTHESIS GLYCOSYLTRANSFERASE TUAH-RELATED"/>
    <property type="match status" value="1"/>
</dbReference>
<keyword evidence="2 4" id="KW-0808">Transferase</keyword>
<dbReference type="SUPFAM" id="SSF53756">
    <property type="entry name" value="UDP-Glycosyltransferase/glycogen phosphorylase"/>
    <property type="match status" value="1"/>
</dbReference>
<feature type="domain" description="Glycosyltransferase subfamily 4-like N-terminal" evidence="3">
    <location>
        <begin position="27"/>
        <end position="180"/>
    </location>
</feature>
<dbReference type="InterPro" id="IPR028098">
    <property type="entry name" value="Glyco_trans_4-like_N"/>
</dbReference>
<dbReference type="Pfam" id="PF13692">
    <property type="entry name" value="Glyco_trans_1_4"/>
    <property type="match status" value="1"/>
</dbReference>
<name>A0A483CMQ5_9EURY</name>
<dbReference type="RefSeq" id="WP_130647321.1">
    <property type="nucleotide sequence ID" value="NZ_PGCL01000003.1"/>
</dbReference>
<dbReference type="OrthoDB" id="132546at2157"/>
<dbReference type="PANTHER" id="PTHR12526">
    <property type="entry name" value="GLYCOSYLTRANSFERASE"/>
    <property type="match status" value="1"/>
</dbReference>
<keyword evidence="1" id="KW-0328">Glycosyltransferase</keyword>
<gene>
    <name evidence="4" type="ORF">CUJ86_09525</name>
</gene>
<proteinExistence type="predicted"/>
<evidence type="ECO:0000256" key="1">
    <source>
        <dbReference type="ARBA" id="ARBA00022676"/>
    </source>
</evidence>
<keyword evidence="5" id="KW-1185">Reference proteome</keyword>
<sequence length="385" mass="43896">MKDTFNICMVTTFHPPFDNRIFYKEAKSLTKYYNVTVVAPSSEIQNGIYDGVKVVTVPSPTAKIFYPITLWRTFLQALRQDADIYHCHEMESLIIGIIIKILKKKRVIFDVHEHWPSMWTLMVGNLLRMNIFKYPSTSAFFQRVIGRFELFLAHFSDELIVVSDSVGELFQKQNVPFTVIMNVPRADITASETILKKPHMLIYMGGNLGFSKGTEIAAGIISSLKKEYPDISLKIIGRTDRKFFEEYPDSDVKERTTITGLLPLDQMYQQIKEGAIGLILFQNTHYNSYIGLPNKLFDYMLCGLPVVASNFPEISRVITESQCGILIDTSDSSSVNQAVRCLFSHPDEAVKIGINGRRAAIQKYNWAIMEENLLNIYASFQEGKH</sequence>
<evidence type="ECO:0000313" key="5">
    <source>
        <dbReference type="Proteomes" id="UP000292580"/>
    </source>
</evidence>
<dbReference type="Gene3D" id="3.40.50.2000">
    <property type="entry name" value="Glycogen Phosphorylase B"/>
    <property type="match status" value="2"/>
</dbReference>
<dbReference type="GO" id="GO:0016757">
    <property type="term" value="F:glycosyltransferase activity"/>
    <property type="evidence" value="ECO:0007669"/>
    <property type="project" value="UniProtKB-KW"/>
</dbReference>
<accession>A0A483CMQ5</accession>
<evidence type="ECO:0000256" key="2">
    <source>
        <dbReference type="ARBA" id="ARBA00022679"/>
    </source>
</evidence>
<evidence type="ECO:0000259" key="3">
    <source>
        <dbReference type="Pfam" id="PF13439"/>
    </source>
</evidence>
<reference evidence="4 5" key="1">
    <citation type="submission" date="2017-11" db="EMBL/GenBank/DDBJ databases">
        <title>Isolation and Characterization of Methanofollis Species from Methane Seep Offshore SW Taiwan.</title>
        <authorList>
            <person name="Teng N.-H."/>
            <person name="Lai M.-C."/>
            <person name="Chen S.-C."/>
        </authorList>
    </citation>
    <scope>NUCLEOTIDE SEQUENCE [LARGE SCALE GENOMIC DNA]</scope>
    <source>
        <strain evidence="4 5">FWC-SCC2</strain>
    </source>
</reference>
<dbReference type="EMBL" id="PGCL01000003">
    <property type="protein sequence ID" value="TAJ44249.1"/>
    <property type="molecule type" value="Genomic_DNA"/>
</dbReference>
<protein>
    <submittedName>
        <fullName evidence="4">Glycosyltransferase WbuB</fullName>
    </submittedName>
</protein>
<dbReference type="AlphaFoldDB" id="A0A483CMQ5"/>
<dbReference type="Proteomes" id="UP000292580">
    <property type="component" value="Unassembled WGS sequence"/>
</dbReference>
<organism evidence="4 5">
    <name type="scientific">Methanofollis fontis</name>
    <dbReference type="NCBI Taxonomy" id="2052832"/>
    <lineage>
        <taxon>Archaea</taxon>
        <taxon>Methanobacteriati</taxon>
        <taxon>Methanobacteriota</taxon>
        <taxon>Stenosarchaea group</taxon>
        <taxon>Methanomicrobia</taxon>
        <taxon>Methanomicrobiales</taxon>
        <taxon>Methanomicrobiaceae</taxon>
        <taxon>Methanofollis</taxon>
    </lineage>
</organism>
<dbReference type="Pfam" id="PF13439">
    <property type="entry name" value="Glyco_transf_4"/>
    <property type="match status" value="1"/>
</dbReference>
<comment type="caution">
    <text evidence="4">The sequence shown here is derived from an EMBL/GenBank/DDBJ whole genome shotgun (WGS) entry which is preliminary data.</text>
</comment>
<evidence type="ECO:0000313" key="4">
    <source>
        <dbReference type="EMBL" id="TAJ44249.1"/>
    </source>
</evidence>